<dbReference type="Proteomes" id="UP000282211">
    <property type="component" value="Unassembled WGS sequence"/>
</dbReference>
<proteinExistence type="predicted"/>
<evidence type="ECO:0000259" key="2">
    <source>
        <dbReference type="Pfam" id="PF00561"/>
    </source>
</evidence>
<accession>A0A420WKP7</accession>
<dbReference type="PRINTS" id="PR00412">
    <property type="entry name" value="EPOXHYDRLASE"/>
</dbReference>
<comment type="caution">
    <text evidence="3">The sequence shown here is derived from an EMBL/GenBank/DDBJ whole genome shotgun (WGS) entry which is preliminary data.</text>
</comment>
<keyword evidence="1" id="KW-0378">Hydrolase</keyword>
<evidence type="ECO:0000313" key="4">
    <source>
        <dbReference type="Proteomes" id="UP000282211"/>
    </source>
</evidence>
<dbReference type="InParanoid" id="A0A420WKP7"/>
<reference evidence="3 4" key="1">
    <citation type="submission" date="2018-10" db="EMBL/GenBank/DDBJ databases">
        <title>Genomic Encyclopedia of Type Strains, Phase IV (KMG-IV): sequencing the most valuable type-strain genomes for metagenomic binning, comparative biology and taxonomic classification.</title>
        <authorList>
            <person name="Goeker M."/>
        </authorList>
    </citation>
    <scope>NUCLEOTIDE SEQUENCE [LARGE SCALE GENOMIC DNA]</scope>
    <source>
        <strain evidence="3 4">DSM 22008</strain>
    </source>
</reference>
<dbReference type="AlphaFoldDB" id="A0A420WKP7"/>
<protein>
    <submittedName>
        <fullName evidence="3">Pimeloyl-ACP methyl ester carboxylesterase</fullName>
    </submittedName>
</protein>
<organism evidence="3 4">
    <name type="scientific">Litorimonas taeanensis</name>
    <dbReference type="NCBI Taxonomy" id="568099"/>
    <lineage>
        <taxon>Bacteria</taxon>
        <taxon>Pseudomonadati</taxon>
        <taxon>Pseudomonadota</taxon>
        <taxon>Alphaproteobacteria</taxon>
        <taxon>Maricaulales</taxon>
        <taxon>Robiginitomaculaceae</taxon>
    </lineage>
</organism>
<dbReference type="EMBL" id="RBII01000001">
    <property type="protein sequence ID" value="RKQ71465.1"/>
    <property type="molecule type" value="Genomic_DNA"/>
</dbReference>
<dbReference type="Pfam" id="PF00561">
    <property type="entry name" value="Abhydrolase_1"/>
    <property type="match status" value="1"/>
</dbReference>
<evidence type="ECO:0000313" key="3">
    <source>
        <dbReference type="EMBL" id="RKQ71465.1"/>
    </source>
</evidence>
<dbReference type="Gene3D" id="3.40.50.1820">
    <property type="entry name" value="alpha/beta hydrolase"/>
    <property type="match status" value="1"/>
</dbReference>
<evidence type="ECO:0000256" key="1">
    <source>
        <dbReference type="ARBA" id="ARBA00022801"/>
    </source>
</evidence>
<dbReference type="PANTHER" id="PTHR43329">
    <property type="entry name" value="EPOXIDE HYDROLASE"/>
    <property type="match status" value="1"/>
</dbReference>
<gene>
    <name evidence="3" type="ORF">DES40_0786</name>
</gene>
<feature type="domain" description="AB hydrolase-1" evidence="2">
    <location>
        <begin position="65"/>
        <end position="340"/>
    </location>
</feature>
<dbReference type="GO" id="GO:0016787">
    <property type="term" value="F:hydrolase activity"/>
    <property type="evidence" value="ECO:0007669"/>
    <property type="project" value="UniProtKB-KW"/>
</dbReference>
<name>A0A420WKP7_9PROT</name>
<dbReference type="InterPro" id="IPR000073">
    <property type="entry name" value="AB_hydrolase_1"/>
</dbReference>
<dbReference type="SUPFAM" id="SSF53474">
    <property type="entry name" value="alpha/beta-Hydrolases"/>
    <property type="match status" value="1"/>
</dbReference>
<dbReference type="InterPro" id="IPR029058">
    <property type="entry name" value="AB_hydrolase_fold"/>
</dbReference>
<keyword evidence="4" id="KW-1185">Reference proteome</keyword>
<sequence>MALSNDMFRNIQAKLTEFSRKNRVKTGVFDLNLGQTHKMNFSKPDFIKSDGYNIATYRDGPEDGPLLILIHGWPEIAYSWKTTVPALTGAGYRVITYDLRGFGRSDAPHGIEHYAITQMVADLDKVIEAQGRRTATLIGHDWGGIIMWQAGLMLAHRIERLISICTPHVKHAPVDPLKIFRKRYGKDHYFLEFRDRPEEIAALFASNPDAFFRLMFRTTRPGQKMEDNFTHIPKNFLDYLLAGEPKLLGAVMSEKDRTEYTRAYEKSGFHGGMSLYRNTTQNWELARGLPEKIDIPSLMLSPENDLILPPQTTDHMPAIMKNLTRQTVPDCGHWAMWDNPNFINKAILNWLTKTPIQKNSLASLCG</sequence>
<dbReference type="InterPro" id="IPR000639">
    <property type="entry name" value="Epox_hydrolase-like"/>
</dbReference>